<organism evidence="2 3">
    <name type="scientific">Globodera rostochiensis</name>
    <name type="common">Golden nematode worm</name>
    <name type="synonym">Heterodera rostochiensis</name>
    <dbReference type="NCBI Taxonomy" id="31243"/>
    <lineage>
        <taxon>Eukaryota</taxon>
        <taxon>Metazoa</taxon>
        <taxon>Ecdysozoa</taxon>
        <taxon>Nematoda</taxon>
        <taxon>Chromadorea</taxon>
        <taxon>Rhabditida</taxon>
        <taxon>Tylenchina</taxon>
        <taxon>Tylenchomorpha</taxon>
        <taxon>Tylenchoidea</taxon>
        <taxon>Heteroderidae</taxon>
        <taxon>Heteroderinae</taxon>
        <taxon>Globodera</taxon>
    </lineage>
</organism>
<accession>A0A914H166</accession>
<dbReference type="AlphaFoldDB" id="A0A914H166"/>
<evidence type="ECO:0000313" key="2">
    <source>
        <dbReference type="Proteomes" id="UP000887572"/>
    </source>
</evidence>
<proteinExistence type="predicted"/>
<sequence>MFLSLLLMALGCLAPLSAHGRGTSGRGTSKMPPISVDLCMPVLPKPLQKLSEEEKNCLFTIYTMSKLFENKKVQKALAKQSCDSNDSSEPDIWLRRKKSNGWCELNMERINSEYGPVVMHAHGSIASINGARLFVKTTHNGIWIAIYQPNCQEESGEKNDTNEVISDTIKRVRRWALQK</sequence>
<keyword evidence="2" id="KW-1185">Reference proteome</keyword>
<dbReference type="Proteomes" id="UP000887572">
    <property type="component" value="Unplaced"/>
</dbReference>
<feature type="chain" id="PRO_5037549078" evidence="1">
    <location>
        <begin position="19"/>
        <end position="179"/>
    </location>
</feature>
<evidence type="ECO:0000313" key="3">
    <source>
        <dbReference type="WBParaSite" id="Gr19_v10_g12980.t1"/>
    </source>
</evidence>
<keyword evidence="1" id="KW-0732">Signal</keyword>
<evidence type="ECO:0000256" key="1">
    <source>
        <dbReference type="SAM" id="SignalP"/>
    </source>
</evidence>
<name>A0A914H166_GLORO</name>
<reference evidence="3" key="1">
    <citation type="submission" date="2022-11" db="UniProtKB">
        <authorList>
            <consortium name="WormBaseParasite"/>
        </authorList>
    </citation>
    <scope>IDENTIFICATION</scope>
</reference>
<protein>
    <submittedName>
        <fullName evidence="3">Uncharacterized protein</fullName>
    </submittedName>
</protein>
<feature type="signal peptide" evidence="1">
    <location>
        <begin position="1"/>
        <end position="18"/>
    </location>
</feature>
<dbReference type="WBParaSite" id="Gr19_v10_g12980.t1">
    <property type="protein sequence ID" value="Gr19_v10_g12980.t1"/>
    <property type="gene ID" value="Gr19_v10_g12980"/>
</dbReference>